<comment type="caution">
    <text evidence="1">The sequence shown here is derived from an EMBL/GenBank/DDBJ whole genome shotgun (WGS) entry which is preliminary data.</text>
</comment>
<evidence type="ECO:0000313" key="1">
    <source>
        <dbReference type="EMBL" id="PHH60107.1"/>
    </source>
</evidence>
<keyword evidence="2" id="KW-1185">Reference proteome</keyword>
<organism evidence="1 2">
    <name type="scientific">Ophiocordyceps australis</name>
    <dbReference type="NCBI Taxonomy" id="1399860"/>
    <lineage>
        <taxon>Eukaryota</taxon>
        <taxon>Fungi</taxon>
        <taxon>Dikarya</taxon>
        <taxon>Ascomycota</taxon>
        <taxon>Pezizomycotina</taxon>
        <taxon>Sordariomycetes</taxon>
        <taxon>Hypocreomycetidae</taxon>
        <taxon>Hypocreales</taxon>
        <taxon>Ophiocordycipitaceae</taxon>
        <taxon>Ophiocordyceps</taxon>
    </lineage>
</organism>
<proteinExistence type="predicted"/>
<sequence>MSFLCSFMRSGYASQYSVSELTNHYIPVNPAHKGKHSLDWGSFIISTLPTTFIEQLEDCTLITEEGQLANIINVNLSNMKPGSREYELRWFKNRGPKQQSVCWDYDHMLKNIEVHSNLMGAIANMLSTPESVRSGQLSKRFEDLPPGWLKRTAPHCLEVDDPEYGKITNLITQGHYDYGKTAPTPSLSQFRGLVRNYNHVFLRAVLHSSLQKYKCDSSIGCNSHLERGKPYLPENFGAYYRALASILATRSPVCITFDDIRISADYLWIDPRVVDFSEAVNGPDN</sequence>
<reference evidence="1 2" key="1">
    <citation type="submission" date="2017-06" db="EMBL/GenBank/DDBJ databases">
        <title>Ant-infecting Ophiocordyceps genomes reveal a high diversity of potential behavioral manipulation genes and a possible major role for enterotoxins.</title>
        <authorList>
            <person name="De Bekker C."/>
            <person name="Evans H.C."/>
            <person name="Brachmann A."/>
            <person name="Hughes D.P."/>
        </authorList>
    </citation>
    <scope>NUCLEOTIDE SEQUENCE [LARGE SCALE GENOMIC DNA]</scope>
    <source>
        <strain evidence="1 2">Map64</strain>
    </source>
</reference>
<name>A0A2C5XUI0_9HYPO</name>
<dbReference type="AlphaFoldDB" id="A0A2C5XUI0"/>
<evidence type="ECO:0000313" key="2">
    <source>
        <dbReference type="Proteomes" id="UP000226192"/>
    </source>
</evidence>
<dbReference type="STRING" id="1399860.A0A2C5XUI0"/>
<dbReference type="Proteomes" id="UP000226192">
    <property type="component" value="Unassembled WGS sequence"/>
</dbReference>
<dbReference type="EMBL" id="NJET01000163">
    <property type="protein sequence ID" value="PHH60107.1"/>
    <property type="molecule type" value="Genomic_DNA"/>
</dbReference>
<accession>A0A2C5XUI0</accession>
<gene>
    <name evidence="1" type="ORF">CDD81_2109</name>
</gene>
<protein>
    <submittedName>
        <fullName evidence="1">Uncharacterized protein</fullName>
    </submittedName>
</protein>